<feature type="domain" description="Immunoglobulin" evidence="24">
    <location>
        <begin position="2669"/>
        <end position="2754"/>
    </location>
</feature>
<feature type="region of interest" description="Disordered" evidence="20">
    <location>
        <begin position="2070"/>
        <end position="2259"/>
    </location>
</feature>
<evidence type="ECO:0000313" key="26">
    <source>
        <dbReference type="RefSeq" id="XP_030637588.1"/>
    </source>
</evidence>
<name>A0A6J2W092_CHACN</name>
<dbReference type="InterPro" id="IPR008271">
    <property type="entry name" value="Ser/Thr_kinase_AS"/>
</dbReference>
<comment type="catalytic activity">
    <reaction evidence="17">
        <text>L-seryl-[protein] + ATP = O-phospho-L-seryl-[protein] + ADP + H(+)</text>
        <dbReference type="Rhea" id="RHEA:17989"/>
        <dbReference type="Rhea" id="RHEA-COMP:9863"/>
        <dbReference type="Rhea" id="RHEA-COMP:11604"/>
        <dbReference type="ChEBI" id="CHEBI:15378"/>
        <dbReference type="ChEBI" id="CHEBI:29999"/>
        <dbReference type="ChEBI" id="CHEBI:30616"/>
        <dbReference type="ChEBI" id="CHEBI:83421"/>
        <dbReference type="ChEBI" id="CHEBI:456216"/>
        <dbReference type="EC" id="2.7.11.1"/>
    </reaction>
</comment>
<feature type="compositionally biased region" description="Basic residues" evidence="20">
    <location>
        <begin position="643"/>
        <end position="655"/>
    </location>
</feature>
<evidence type="ECO:0000256" key="11">
    <source>
        <dbReference type="ARBA" id="ARBA00022782"/>
    </source>
</evidence>
<evidence type="ECO:0000256" key="4">
    <source>
        <dbReference type="ARBA" id="ARBA00022481"/>
    </source>
</evidence>
<dbReference type="FunCoup" id="A0A6J2W092">
    <property type="interactions" value="14"/>
</dbReference>
<feature type="compositionally biased region" description="Basic and acidic residues" evidence="20">
    <location>
        <begin position="2609"/>
        <end position="2623"/>
    </location>
</feature>
<dbReference type="Pfam" id="PF00069">
    <property type="entry name" value="Pkinase"/>
    <property type="match status" value="2"/>
</dbReference>
<feature type="region of interest" description="Disordered" evidence="20">
    <location>
        <begin position="125"/>
        <end position="156"/>
    </location>
</feature>
<feature type="domain" description="Immunoglobulin subtype 2" evidence="23">
    <location>
        <begin position="1158"/>
        <end position="1225"/>
    </location>
</feature>
<feature type="region of interest" description="Disordered" evidence="20">
    <location>
        <begin position="2594"/>
        <end position="2645"/>
    </location>
</feature>
<dbReference type="FunFam" id="3.30.200.20:FF:000302">
    <property type="entry name" value="striated muscle preferentially expressed protein kinase"/>
    <property type="match status" value="1"/>
</dbReference>
<dbReference type="InterPro" id="IPR036116">
    <property type="entry name" value="FN3_sf"/>
</dbReference>
<dbReference type="FunFam" id="2.60.40.10:FF:000032">
    <property type="entry name" value="palladin isoform X1"/>
    <property type="match status" value="1"/>
</dbReference>
<dbReference type="FunFam" id="2.60.40.10:FF:000539">
    <property type="entry name" value="striated muscle preferentially expressed protein kinase"/>
    <property type="match status" value="1"/>
</dbReference>
<gene>
    <name evidence="26" type="primary">spega</name>
</gene>
<dbReference type="Gene3D" id="3.30.200.20">
    <property type="entry name" value="Phosphorylase Kinase, domain 1"/>
    <property type="match status" value="2"/>
</dbReference>
<dbReference type="Gene3D" id="2.60.40.10">
    <property type="entry name" value="Immunoglobulins"/>
    <property type="match status" value="11"/>
</dbReference>
<accession>A0A6J2W092</accession>
<evidence type="ECO:0000256" key="18">
    <source>
        <dbReference type="ARBA" id="ARBA00083841"/>
    </source>
</evidence>
<keyword evidence="13" id="KW-1015">Disulfide bond</keyword>
<feature type="region of interest" description="Disordered" evidence="20">
    <location>
        <begin position="2401"/>
        <end position="2462"/>
    </location>
</feature>
<keyword evidence="5" id="KW-0723">Serine/threonine-protein kinase</keyword>
<dbReference type="CTD" id="570504"/>
<evidence type="ECO:0000256" key="6">
    <source>
        <dbReference type="ARBA" id="ARBA00022553"/>
    </source>
</evidence>
<dbReference type="FunFam" id="2.60.40.10:FF:000513">
    <property type="entry name" value="striated muscle preferentially expressed protein kinase"/>
    <property type="match status" value="1"/>
</dbReference>
<feature type="compositionally biased region" description="Basic and acidic residues" evidence="20">
    <location>
        <begin position="2480"/>
        <end position="2499"/>
    </location>
</feature>
<dbReference type="SUPFAM" id="SSF49265">
    <property type="entry name" value="Fibronectin type III"/>
    <property type="match status" value="1"/>
</dbReference>
<dbReference type="InterPro" id="IPR013098">
    <property type="entry name" value="Ig_I-set"/>
</dbReference>
<dbReference type="GO" id="GO:0030154">
    <property type="term" value="P:cell differentiation"/>
    <property type="evidence" value="ECO:0007669"/>
    <property type="project" value="UniProtKB-KW"/>
</dbReference>
<feature type="compositionally biased region" description="Low complexity" evidence="20">
    <location>
        <begin position="308"/>
        <end position="321"/>
    </location>
</feature>
<feature type="domain" description="Immunoglobulin" evidence="24">
    <location>
        <begin position="686"/>
        <end position="770"/>
    </location>
</feature>
<keyword evidence="4" id="KW-0488">Methylation</keyword>
<evidence type="ECO:0000256" key="10">
    <source>
        <dbReference type="ARBA" id="ARBA00022777"/>
    </source>
</evidence>
<evidence type="ECO:0000259" key="21">
    <source>
        <dbReference type="SMART" id="SM00060"/>
    </source>
</evidence>
<feature type="region of interest" description="Disordered" evidence="20">
    <location>
        <begin position="1865"/>
        <end position="1887"/>
    </location>
</feature>
<evidence type="ECO:0000256" key="12">
    <source>
        <dbReference type="ARBA" id="ARBA00022840"/>
    </source>
</evidence>
<feature type="domain" description="Immunoglobulin" evidence="24">
    <location>
        <begin position="1448"/>
        <end position="1532"/>
    </location>
</feature>
<keyword evidence="25" id="KW-1185">Reference proteome</keyword>
<keyword evidence="9 19" id="KW-0547">Nucleotide-binding</keyword>
<dbReference type="PROSITE" id="PS00108">
    <property type="entry name" value="PROTEIN_KINASE_ST"/>
    <property type="match status" value="2"/>
</dbReference>
<dbReference type="GO" id="GO:0004674">
    <property type="term" value="F:protein serine/threonine kinase activity"/>
    <property type="evidence" value="ECO:0007669"/>
    <property type="project" value="UniProtKB-KW"/>
</dbReference>
<feature type="compositionally biased region" description="Low complexity" evidence="20">
    <location>
        <begin position="3367"/>
        <end position="3383"/>
    </location>
</feature>
<evidence type="ECO:0000259" key="24">
    <source>
        <dbReference type="SMART" id="SM00409"/>
    </source>
</evidence>
<dbReference type="EC" id="2.7.11.1" evidence="3"/>
<evidence type="ECO:0000256" key="3">
    <source>
        <dbReference type="ARBA" id="ARBA00012513"/>
    </source>
</evidence>
<dbReference type="InterPro" id="IPR000719">
    <property type="entry name" value="Prot_kinase_dom"/>
</dbReference>
<protein>
    <recommendedName>
        <fullName evidence="3">non-specific serine/threonine protein kinase</fullName>
        <ecNumber evidence="3">2.7.11.1</ecNumber>
    </recommendedName>
    <alternativeName>
        <fullName evidence="18">Aortic preferentially expressed protein 1</fullName>
    </alternativeName>
</protein>
<dbReference type="RefSeq" id="XP_030637588.1">
    <property type="nucleotide sequence ID" value="XM_030781728.1"/>
</dbReference>
<dbReference type="FunFam" id="2.60.40.10:FF:000145">
    <property type="entry name" value="Myosin light chain kinase, smooth muscle"/>
    <property type="match status" value="1"/>
</dbReference>
<feature type="domain" description="Immunoglobulin subtype 2" evidence="23">
    <location>
        <begin position="692"/>
        <end position="759"/>
    </location>
</feature>
<dbReference type="SMART" id="SM00409">
    <property type="entry name" value="IG"/>
    <property type="match status" value="9"/>
</dbReference>
<feature type="region of interest" description="Disordered" evidence="20">
    <location>
        <begin position="2336"/>
        <end position="2360"/>
    </location>
</feature>
<evidence type="ECO:0000256" key="16">
    <source>
        <dbReference type="ARBA" id="ARBA00047899"/>
    </source>
</evidence>
<dbReference type="InParanoid" id="A0A6J2W092"/>
<feature type="compositionally biased region" description="Basic and acidic residues" evidence="20">
    <location>
        <begin position="2070"/>
        <end position="2082"/>
    </location>
</feature>
<dbReference type="SMART" id="SM00220">
    <property type="entry name" value="S_TKc"/>
    <property type="match status" value="2"/>
</dbReference>
<dbReference type="SUPFAM" id="SSF56112">
    <property type="entry name" value="Protein kinase-like (PK-like)"/>
    <property type="match status" value="2"/>
</dbReference>
<keyword evidence="8" id="KW-0677">Repeat</keyword>
<feature type="compositionally biased region" description="Basic and acidic residues" evidence="20">
    <location>
        <begin position="2506"/>
        <end position="2516"/>
    </location>
</feature>
<feature type="compositionally biased region" description="Low complexity" evidence="20">
    <location>
        <begin position="2598"/>
        <end position="2607"/>
    </location>
</feature>
<evidence type="ECO:0000256" key="20">
    <source>
        <dbReference type="SAM" id="MobiDB-lite"/>
    </source>
</evidence>
<feature type="compositionally biased region" description="Basic and acidic residues" evidence="20">
    <location>
        <begin position="2542"/>
        <end position="2557"/>
    </location>
</feature>
<feature type="domain" description="Immunoglobulin" evidence="24">
    <location>
        <begin position="1354"/>
        <end position="1439"/>
    </location>
</feature>
<dbReference type="GO" id="GO:0005524">
    <property type="term" value="F:ATP binding"/>
    <property type="evidence" value="ECO:0007669"/>
    <property type="project" value="UniProtKB-UniRule"/>
</dbReference>
<dbReference type="InterPro" id="IPR036179">
    <property type="entry name" value="Ig-like_dom_sf"/>
</dbReference>
<feature type="compositionally biased region" description="Polar residues" evidence="20">
    <location>
        <begin position="462"/>
        <end position="481"/>
    </location>
</feature>
<feature type="domain" description="Immunoglobulin subtype 2" evidence="23">
    <location>
        <begin position="936"/>
        <end position="1004"/>
    </location>
</feature>
<feature type="domain" description="Protein kinase" evidence="22">
    <location>
        <begin position="3064"/>
        <end position="3316"/>
    </location>
</feature>
<keyword evidence="12 19" id="KW-0067">ATP-binding</keyword>
<dbReference type="FunFam" id="1.10.510.10:FF:000344">
    <property type="entry name" value="striated muscle preferentially expressed protein kinase isoform X1"/>
    <property type="match status" value="1"/>
</dbReference>
<dbReference type="PANTHER" id="PTHR47633">
    <property type="entry name" value="IMMUNOGLOBULIN"/>
    <property type="match status" value="1"/>
</dbReference>
<organism evidence="25 26">
    <name type="scientific">Chanos chanos</name>
    <name type="common">Milkfish</name>
    <name type="synonym">Mugil chanos</name>
    <dbReference type="NCBI Taxonomy" id="29144"/>
    <lineage>
        <taxon>Eukaryota</taxon>
        <taxon>Metazoa</taxon>
        <taxon>Chordata</taxon>
        <taxon>Craniata</taxon>
        <taxon>Vertebrata</taxon>
        <taxon>Euteleostomi</taxon>
        <taxon>Actinopterygii</taxon>
        <taxon>Neopterygii</taxon>
        <taxon>Teleostei</taxon>
        <taxon>Ostariophysi</taxon>
        <taxon>Gonorynchiformes</taxon>
        <taxon>Chanidae</taxon>
        <taxon>Chanos</taxon>
    </lineage>
</organism>
<feature type="compositionally biased region" description="Basic and acidic residues" evidence="20">
    <location>
        <begin position="2213"/>
        <end position="2222"/>
    </location>
</feature>
<dbReference type="InterPro" id="IPR013783">
    <property type="entry name" value="Ig-like_fold"/>
</dbReference>
<evidence type="ECO:0000256" key="5">
    <source>
        <dbReference type="ARBA" id="ARBA00022527"/>
    </source>
</evidence>
<feature type="domain" description="Immunoglobulin subtype 2" evidence="23">
    <location>
        <begin position="2675"/>
        <end position="2743"/>
    </location>
</feature>
<comment type="catalytic activity">
    <reaction evidence="16">
        <text>L-threonyl-[protein] + ATP = O-phospho-L-threonyl-[protein] + ADP + H(+)</text>
        <dbReference type="Rhea" id="RHEA:46608"/>
        <dbReference type="Rhea" id="RHEA-COMP:11060"/>
        <dbReference type="Rhea" id="RHEA-COMP:11605"/>
        <dbReference type="ChEBI" id="CHEBI:15378"/>
        <dbReference type="ChEBI" id="CHEBI:30013"/>
        <dbReference type="ChEBI" id="CHEBI:30616"/>
        <dbReference type="ChEBI" id="CHEBI:61977"/>
        <dbReference type="ChEBI" id="CHEBI:456216"/>
        <dbReference type="EC" id="2.7.11.1"/>
    </reaction>
</comment>
<dbReference type="GO" id="GO:0061061">
    <property type="term" value="P:muscle structure development"/>
    <property type="evidence" value="ECO:0007669"/>
    <property type="project" value="UniProtKB-ARBA"/>
</dbReference>
<dbReference type="CDD" id="cd00063">
    <property type="entry name" value="FN3"/>
    <property type="match status" value="2"/>
</dbReference>
<evidence type="ECO:0000259" key="22">
    <source>
        <dbReference type="SMART" id="SM00220"/>
    </source>
</evidence>
<evidence type="ECO:0000256" key="13">
    <source>
        <dbReference type="ARBA" id="ARBA00023157"/>
    </source>
</evidence>
<dbReference type="GO" id="GO:0005634">
    <property type="term" value="C:nucleus"/>
    <property type="evidence" value="ECO:0007669"/>
    <property type="project" value="UniProtKB-SubCell"/>
</dbReference>
<dbReference type="InterPro" id="IPR003961">
    <property type="entry name" value="FN3_dom"/>
</dbReference>
<feature type="domain" description="Immunoglobulin subtype 2" evidence="23">
    <location>
        <begin position="1454"/>
        <end position="1521"/>
    </location>
</feature>
<evidence type="ECO:0000313" key="25">
    <source>
        <dbReference type="Proteomes" id="UP000504632"/>
    </source>
</evidence>
<dbReference type="PROSITE" id="PS00107">
    <property type="entry name" value="PROTEIN_KINASE_ATP"/>
    <property type="match status" value="1"/>
</dbReference>
<dbReference type="InterPro" id="IPR017441">
    <property type="entry name" value="Protein_kinase_ATP_BS"/>
</dbReference>
<keyword evidence="14" id="KW-0539">Nucleus</keyword>
<dbReference type="InterPro" id="IPR003598">
    <property type="entry name" value="Ig_sub2"/>
</dbReference>
<evidence type="ECO:0000256" key="14">
    <source>
        <dbReference type="ARBA" id="ARBA00023242"/>
    </source>
</evidence>
<feature type="compositionally biased region" description="Polar residues" evidence="20">
    <location>
        <begin position="208"/>
        <end position="242"/>
    </location>
</feature>
<dbReference type="Gene3D" id="1.10.510.10">
    <property type="entry name" value="Transferase(Phosphotransferase) domain 1"/>
    <property type="match status" value="2"/>
</dbReference>
<sequence length="3383" mass="372539">MTSNKPNSISDQLSLDGQAISPTPPVFLRKLRQAAVATGCDVRLRVSVGGFPRPTLYWYCNDIPVDSDDQDYGGLWIRDCRPSDGGLYTCVAVNDLGETRSSAVLAVLELGEDSESTEDETAEAQVSMETKERSRCQGLAANSKHSGDGTKTLSSVPDMCDGLVVEREMLALGSRAPGFQDPSHPGRQGFAEATSQLDNATRGGVSPLVQSTTTKNAQSSALSSPMHNLSGSDSTTVQNGNKNIGVKGDVAMKNKSSKSSASSQSSDSQDSSALQTPKISRKGSKIFDKVRAFEERRHSVDLPKATKSGRSWAGFSGAGSFDSDDGGRQVGSLKDTPKSDVAQKRSIFKQRASSLEDRPTYAQKVQNFQSKFSEELQRIKRLVGKTSIKKAFSTEQLSQTGKESIITKVEPIEDRVIQKLKERGSVPEKTVNDPEVAMSQDAKNNLPLAKISQEYKKPQRQMKPQDSSAQDQGLLVSQDNVSQRKKDINPVSRRVTEDTASPDMVSVNKLAGRESPRLPRKSTTSKAPTSHFSQSSKEQPPYPEPHQPAPKKNRRSPSPVGQTPPPSALQEQSVISPPKPPRLGGLASTFPRSVMGREEKRPVSPGLKLTIPTIVVEDEPMDEDEDVTGRNQAKTETTEGKTKPKRTRERSRRGRPTSPEQADSSDDSYMSAEESPAEAPAFELPLKDVVAAEGSEVLLKCVIVGNPVPEVTWRKGTEEIKDSQSHTLKVEGDRHSLRIRQMKPDDSGEYAVTAVNRMGQVSCKATLFIQSEPVQVQRGNLSLPLKVSCSSTPSDEEFLSPIDEGMEFATPTLPGPEPPGTAGPPTFQVALGDQTVIEGQEVGMSVQVCGQPQPTVHWLRDGMRIQTDDKCGIHETDYGKWNLKIKCAQRNDAGVYTCKIVNKHGTAQTACRLEVKALPTQAPLAVTRPVQDVSVRAGETALFECHVTGPPEVEVDWLANGKLTLPALLDCKMHFDGKRCCLLLRSVHEDDSGNYTCKLSTATEELVTSAQLRVIPSQGPLFTHDLETLEVVEGRTARFDCKVSGSPPPDVTWRHCEQQVVETENVRIVKEGGRHSLIITHVTQESKGSYTATARNVHGQAESSAQLCVQEPRPSVSSHMAKLEKMPSIPEEPEVLENEVERRTMPDFVKPLSDLEVIEGKEAVLKCKVSGMPYPTIAWYHNGKKIDSSDDGKMTQYRDVHSLVIRSVCHGHSGVYKTVISNKVGKAACYAHLYVTDVHPEPPDGPPVIESITGRTITLSWKKPKNLDPSIDPGSLVYTVQQQALGSIQWTTIASNLRETSYTVTALSKSVRYAFRVLSSTGKTFSKPSQPTDLVQLIDRGQYLRKAPVILDKPDVVYVVENQPVNITITLNHVQATVTWKKRGVMLTHKPGTVELSMPDDDQHSLRIVRVKSSDIGQLICMATNQYGSDLCTLQLAMAAPPMFETIMEDLDVCVGETTRFAVVVDGKPDPDILWYKDNIQLSESNHFTFVYDERECSLVVLNARQEDSGVYTCTAKNLAGSTSCKAELTVLTAKHEVEEEIEDEETILRKMRRLTDYYDLHKEIGRGTSSYVKRVTLKAGKVEYAAKFISTRGKRKTAALREMSILSELDHDRILYFHDAFERKNFLVIITELCHEELMERLTKKTTILESEIRSTIRQLLEGICYLHQNDIVHLDIKPENILMADRRSDQIRICDFGNALKLTQNEDQYCRYGTPEFIAPEIVNQTPVSKATDIWPVGVITYLCLTGVSPFAGENDRGTLLNIRNYNVAFEESMFADLCREAKGFVIKLLVADRLRPNVTECLRHPWFKTLTKGKSISTSMHKQVLARRKWQRSLISYKSKMVMRSIPELLDDSSSHVSLAVPRNLKEGSPPPSSSSDSDEDIDELPFIPMPLTMVFSGSRMSLTEIHDDDDVVVEPKLNYQTGVRHREDTTITDPSSRIIDEEPTEQDQDKQIPLKKGSSMDAEQPTAKSKRALMRRGSSADSALLLHITPEEGAVEEAPEDDQKNLKKALSMELPCKNTSPNLSKLSKEDYALKLELMRQRLLRGGSVDKKMSGLRGPLLETLGVDNERRTSSLDRNLRRARMGASGAVSTESPGEGSPKNKASRKSVSFSQGDPEPMPLHRRSGAPLEIPSTKNGDLKSQEATAALTVTEKTKLESQPASPREISSKRTASDLELKHPQREGQRTSVQLNMDQGEHYPPKTHTIPSEDNEKSKRTEDPGSAAKSLDDSTEQIIISKTSQLNSKDVSPVTPKPTSILKISQPEAPLSTEHPAVFAKVASPASPTKPTNLTPAHQPVLRTDIKDIDSEAVFEARFKKRESSLTRGLKRLTRARSEEKSVILPQNSGEQVYRPGPTGAPLEFVSRGLQEKSKSVQDLRDVEKDPGLGLIGRLSMRAKKPQFIDKKDEKQKEETIDSSAGKKRVSWALGRSKSLDKKVEMNSIDREKETEGVKESKKVSDSPVLAMKLKFESKVAGISERIRSRSDERKESKEPKSTVKTDISNDEEKTETKKVSESPVLAMRKRFESKVSSFALRGRSQSADREGEKEAKSESKKAPLTARLRHSLSEGSSLKKMDIPENQLASQFCAAESKDSLDSTSSSQSLKPRTPESERRSRWDRWGLSRNKKDKSSSQSSVSSISIREDGSQAGNQYIRSASDFPPVFHIKLKDHILLEGDPVTLSCLPAGSPNPKVVWMKDKKPLEVDDRMNLMASPDGRQLLMIMNTTKKDAGLYECVATNPLASATSSCTISLACIPKRPGTPEIPQTYNNTALVTWKPADTKAPCTYTLERKTEGDANWLIVATGVTDCYYNATNLPSGSVLRFRVACVNKAGQGPYSSLSGRVGINTPVTVLPKPGVVRTLPLASSSPVASTMPVSIVSPSSQSPGQALPSPPAPLSKTTATPNSATAVSPPTSPTSTTQTPLPLSPTQTASPPGDTKAPADEGPGTLPKVKSVPPLVLPKPKSPINVVPPITQTQPVSPVPVLVSSPTSKPQMFSTPTYTPATTARVAPTPISPSVVMVSSMSPIGEAASSPTPETPTGRVAPSAKSTETALRQGVPQKPYTFLDEKARGRFGVVRDCRENATGKMFMAKIVPYEQETKQVVVQEYEILKSLRNERIMALHEAYVTPRYLVLITECCTGKEILYSLIDRFRYSEDDVVGYIVQILQGLEYIHNQQILHLDIKPDNIMVTHLNVVKIIDFGSAQSFNPLYLRHYSKDLGTLEYMAPELLKGEVVGPPADIWSLGVVTYVMLSGRLPFLDKDPHQTETKIKVAKFDSAKLYPNVSQSASTFLKKILNSYPWSRPTTKDCFNHAWLQDSYLMKLRRQTLTFTTTRLKEFLGEHQRRRAESATKHKVLLRAYQGGQQSASSPNTPDSSSASMTP</sequence>
<keyword evidence="10 26" id="KW-0418">Kinase</keyword>
<dbReference type="OrthoDB" id="2570713at2759"/>
<feature type="compositionally biased region" description="Low complexity" evidence="20">
    <location>
        <begin position="2876"/>
        <end position="2887"/>
    </location>
</feature>
<feature type="compositionally biased region" description="Basic and acidic residues" evidence="20">
    <location>
        <begin position="2402"/>
        <end position="2415"/>
    </location>
</feature>
<evidence type="ECO:0000256" key="9">
    <source>
        <dbReference type="ARBA" id="ARBA00022741"/>
    </source>
</evidence>
<feature type="domain" description="Immunoglobulin subtype 2" evidence="23">
    <location>
        <begin position="837"/>
        <end position="905"/>
    </location>
</feature>
<dbReference type="FunFam" id="2.60.40.10:FF:000497">
    <property type="entry name" value="Striated muscle preferentially expressed protein kinase"/>
    <property type="match status" value="1"/>
</dbReference>
<feature type="domain" description="Fibronectin type-III" evidence="21">
    <location>
        <begin position="1240"/>
        <end position="1326"/>
    </location>
</feature>
<feature type="compositionally biased region" description="Basic and acidic residues" evidence="20">
    <location>
        <begin position="285"/>
        <end position="301"/>
    </location>
</feature>
<feature type="compositionally biased region" description="Polar residues" evidence="20">
    <location>
        <begin position="2235"/>
        <end position="2249"/>
    </location>
</feature>
<feature type="region of interest" description="Disordered" evidence="20">
    <location>
        <begin position="2476"/>
        <end position="2579"/>
    </location>
</feature>
<feature type="region of interest" description="Disordered" evidence="20">
    <location>
        <begin position="3360"/>
        <end position="3383"/>
    </location>
</feature>
<feature type="compositionally biased region" description="Low complexity" evidence="20">
    <location>
        <begin position="2901"/>
        <end position="2936"/>
    </location>
</feature>
<dbReference type="FunFam" id="2.60.40.10:FF:000428">
    <property type="entry name" value="striated muscle preferentially expressed protein kinase"/>
    <property type="match status" value="1"/>
</dbReference>
<feature type="compositionally biased region" description="Basic and acidic residues" evidence="20">
    <location>
        <begin position="2169"/>
        <end position="2188"/>
    </location>
</feature>
<evidence type="ECO:0000256" key="17">
    <source>
        <dbReference type="ARBA" id="ARBA00048679"/>
    </source>
</evidence>
<feature type="domain" description="Fibronectin type-III" evidence="21">
    <location>
        <begin position="2757"/>
        <end position="2836"/>
    </location>
</feature>
<evidence type="ECO:0000259" key="23">
    <source>
        <dbReference type="SMART" id="SM00408"/>
    </source>
</evidence>
<feature type="domain" description="Immunoglobulin subtype 2" evidence="23">
    <location>
        <begin position="37"/>
        <end position="97"/>
    </location>
</feature>
<feature type="compositionally biased region" description="Acidic residues" evidence="20">
    <location>
        <begin position="616"/>
        <end position="626"/>
    </location>
</feature>
<keyword evidence="15" id="KW-0393">Immunoglobulin domain</keyword>
<feature type="region of interest" description="Disordered" evidence="20">
    <location>
        <begin position="420"/>
        <end position="679"/>
    </location>
</feature>
<dbReference type="FunFam" id="1.10.510.10:FF:000363">
    <property type="entry name" value="Striated muscle preferentially expressed protein kinase"/>
    <property type="match status" value="1"/>
</dbReference>
<comment type="subcellular location">
    <subcellularLocation>
        <location evidence="1">Nucleus</location>
    </subcellularLocation>
</comment>
<feature type="region of interest" description="Disordered" evidence="20">
    <location>
        <begin position="1930"/>
        <end position="1980"/>
    </location>
</feature>
<dbReference type="FunFam" id="2.60.40.10:FF:000601">
    <property type="entry name" value="striated muscle preferentially expressed protein kinase"/>
    <property type="match status" value="1"/>
</dbReference>
<feature type="compositionally biased region" description="Low complexity" evidence="20">
    <location>
        <begin position="2633"/>
        <end position="2642"/>
    </location>
</feature>
<dbReference type="Pfam" id="PF07679">
    <property type="entry name" value="I-set"/>
    <property type="match status" value="9"/>
</dbReference>
<evidence type="ECO:0000256" key="1">
    <source>
        <dbReference type="ARBA" id="ARBA00004123"/>
    </source>
</evidence>
<dbReference type="Proteomes" id="UP000504632">
    <property type="component" value="Chromosome 8"/>
</dbReference>
<evidence type="ECO:0000256" key="15">
    <source>
        <dbReference type="ARBA" id="ARBA00023319"/>
    </source>
</evidence>
<feature type="region of interest" description="Disordered" evidence="20">
    <location>
        <begin position="2871"/>
        <end position="2959"/>
    </location>
</feature>
<feature type="compositionally biased region" description="Polar residues" evidence="20">
    <location>
        <begin position="521"/>
        <end position="536"/>
    </location>
</feature>
<evidence type="ECO:0000256" key="2">
    <source>
        <dbReference type="ARBA" id="ARBA00006692"/>
    </source>
</evidence>
<feature type="domain" description="Immunoglobulin" evidence="24">
    <location>
        <begin position="31"/>
        <end position="108"/>
    </location>
</feature>
<feature type="domain" description="Immunoglobulin" evidence="24">
    <location>
        <begin position="1152"/>
        <end position="1236"/>
    </location>
</feature>
<dbReference type="GeneID" id="115818368"/>
<keyword evidence="6" id="KW-0597">Phosphoprotein</keyword>
<proteinExistence type="inferred from homology"/>
<dbReference type="InterPro" id="IPR011009">
    <property type="entry name" value="Kinase-like_dom_sf"/>
</dbReference>
<reference evidence="26" key="1">
    <citation type="submission" date="2025-08" db="UniProtKB">
        <authorList>
            <consortium name="RefSeq"/>
        </authorList>
    </citation>
    <scope>IDENTIFICATION</scope>
</reference>
<feature type="binding site" evidence="19">
    <location>
        <position position="1588"/>
    </location>
    <ligand>
        <name>ATP</name>
        <dbReference type="ChEBI" id="CHEBI:30616"/>
    </ligand>
</feature>
<dbReference type="Pfam" id="PF00041">
    <property type="entry name" value="fn3"/>
    <property type="match status" value="1"/>
</dbReference>
<feature type="domain" description="Immunoglobulin" evidence="24">
    <location>
        <begin position="1026"/>
        <end position="1110"/>
    </location>
</feature>
<comment type="similarity">
    <text evidence="2">Belongs to the protein kinase superfamily. CAMK Ser/Thr protein kinase family.</text>
</comment>
<dbReference type="PANTHER" id="PTHR47633:SF3">
    <property type="entry name" value="STRIATED MUSCLE PREFERENTIALLY EXPRESSED PROTEIN KINASE"/>
    <property type="match status" value="1"/>
</dbReference>
<dbReference type="InterPro" id="IPR003599">
    <property type="entry name" value="Ig_sub"/>
</dbReference>
<feature type="compositionally biased region" description="Low complexity" evidence="20">
    <location>
        <begin position="257"/>
        <end position="273"/>
    </location>
</feature>
<feature type="compositionally biased region" description="Basic and acidic residues" evidence="20">
    <location>
        <begin position="2433"/>
        <end position="2460"/>
    </location>
</feature>
<dbReference type="SMART" id="SM00060">
    <property type="entry name" value="FN3"/>
    <property type="match status" value="2"/>
</dbReference>
<evidence type="ECO:0000256" key="7">
    <source>
        <dbReference type="ARBA" id="ARBA00022679"/>
    </source>
</evidence>
<evidence type="ECO:0000256" key="8">
    <source>
        <dbReference type="ARBA" id="ARBA00022737"/>
    </source>
</evidence>
<evidence type="ECO:0000256" key="19">
    <source>
        <dbReference type="PROSITE-ProRule" id="PRU10141"/>
    </source>
</evidence>
<feature type="domain" description="Immunoglobulin" evidence="24">
    <location>
        <begin position="930"/>
        <end position="1015"/>
    </location>
</feature>
<dbReference type="FunFam" id="2.60.40.10:FF:000541">
    <property type="entry name" value="striated muscle preferentially expressed protein kinase"/>
    <property type="match status" value="1"/>
</dbReference>
<keyword evidence="11" id="KW-0221">Differentiation</keyword>
<feature type="compositionally biased region" description="Basic and acidic residues" evidence="20">
    <location>
        <begin position="420"/>
        <end position="432"/>
    </location>
</feature>
<keyword evidence="7" id="KW-0808">Transferase</keyword>
<feature type="domain" description="Protein kinase" evidence="22">
    <location>
        <begin position="1559"/>
        <end position="1810"/>
    </location>
</feature>
<dbReference type="SMART" id="SM00408">
    <property type="entry name" value="IGc2"/>
    <property type="match status" value="9"/>
</dbReference>
<dbReference type="FunFam" id="2.60.40.10:FF:000080">
    <property type="entry name" value="Myosin light chain kinase, smooth muscle"/>
    <property type="match status" value="2"/>
</dbReference>
<feature type="domain" description="Immunoglobulin subtype 2" evidence="23">
    <location>
        <begin position="1032"/>
        <end position="1099"/>
    </location>
</feature>
<feature type="domain" description="Immunoglobulin" evidence="24">
    <location>
        <begin position="831"/>
        <end position="916"/>
    </location>
</feature>
<feature type="region of interest" description="Disordered" evidence="20">
    <location>
        <begin position="197"/>
        <end position="360"/>
    </location>
</feature>
<dbReference type="SUPFAM" id="SSF48726">
    <property type="entry name" value="Immunoglobulin"/>
    <property type="match status" value="9"/>
</dbReference>
<feature type="domain" description="Immunoglobulin subtype 2" evidence="23">
    <location>
        <begin position="1360"/>
        <end position="1428"/>
    </location>
</feature>